<name>A0A4Q7EMJ4_9GAMM</name>
<dbReference type="InterPro" id="IPR002347">
    <property type="entry name" value="SDR_fam"/>
</dbReference>
<gene>
    <name evidence="2" type="ORF">C3B51_01690</name>
</gene>
<dbReference type="InterPro" id="IPR050259">
    <property type="entry name" value="SDR"/>
</dbReference>
<dbReference type="RefSeq" id="WP_130243943.1">
    <property type="nucleotide sequence ID" value="NZ_PPUZ01000003.1"/>
</dbReference>
<evidence type="ECO:0000313" key="3">
    <source>
        <dbReference type="Proteomes" id="UP000292345"/>
    </source>
</evidence>
<dbReference type="Gene3D" id="3.40.50.720">
    <property type="entry name" value="NAD(P)-binding Rossmann-like Domain"/>
    <property type="match status" value="1"/>
</dbReference>
<proteinExistence type="inferred from homology"/>
<comment type="caution">
    <text evidence="2">The sequence shown here is derived from an EMBL/GenBank/DDBJ whole genome shotgun (WGS) entry which is preliminary data.</text>
</comment>
<dbReference type="PANTHER" id="PTHR42879">
    <property type="entry name" value="3-OXOACYL-(ACYL-CARRIER-PROTEIN) REDUCTASE"/>
    <property type="match status" value="1"/>
</dbReference>
<organism evidence="2 3">
    <name type="scientific">Pseudoalteromonas rubra</name>
    <dbReference type="NCBI Taxonomy" id="43658"/>
    <lineage>
        <taxon>Bacteria</taxon>
        <taxon>Pseudomonadati</taxon>
        <taxon>Pseudomonadota</taxon>
        <taxon>Gammaproteobacteria</taxon>
        <taxon>Alteromonadales</taxon>
        <taxon>Pseudoalteromonadaceae</taxon>
        <taxon>Pseudoalteromonas</taxon>
    </lineage>
</organism>
<dbReference type="Pfam" id="PF13561">
    <property type="entry name" value="adh_short_C2"/>
    <property type="match status" value="1"/>
</dbReference>
<evidence type="ECO:0000256" key="1">
    <source>
        <dbReference type="ARBA" id="ARBA00006484"/>
    </source>
</evidence>
<dbReference type="EMBL" id="PPUZ01000003">
    <property type="protein sequence ID" value="RZM85125.1"/>
    <property type="molecule type" value="Genomic_DNA"/>
</dbReference>
<dbReference type="InterPro" id="IPR036291">
    <property type="entry name" value="NAD(P)-bd_dom_sf"/>
</dbReference>
<dbReference type="Proteomes" id="UP000292345">
    <property type="component" value="Unassembled WGS sequence"/>
</dbReference>
<reference evidence="2 3" key="1">
    <citation type="submission" date="2018-01" db="EMBL/GenBank/DDBJ databases">
        <title>Co-occurrence of chitin degradation, pigmentation and bioactivity in marine Pseudoalteromonas.</title>
        <authorList>
            <person name="Paulsen S."/>
            <person name="Gram L."/>
            <person name="Machado H."/>
        </authorList>
    </citation>
    <scope>NUCLEOTIDE SEQUENCE [LARGE SCALE GENOMIC DNA]</scope>
    <source>
        <strain evidence="2 3">S1946</strain>
    </source>
</reference>
<dbReference type="PRINTS" id="PR00081">
    <property type="entry name" value="GDHRDH"/>
</dbReference>
<protein>
    <submittedName>
        <fullName evidence="2">3-oxoacyl-ACP reductase</fullName>
    </submittedName>
</protein>
<evidence type="ECO:0000313" key="2">
    <source>
        <dbReference type="EMBL" id="RZM85125.1"/>
    </source>
</evidence>
<comment type="similarity">
    <text evidence="1">Belongs to the short-chain dehydrogenases/reductases (SDR) family.</text>
</comment>
<sequence>MDLGIAGKSALVFGASRGIGQGIAQALAAEGVNVFLVARNAEALASNAAQLSREFGVQVEWLAMDVYAQPVAHLLAQLTQQNWDIDILVNISGGPQIGSASDSDAEQYQSQFQGMVGFFIEISRQLAQPMAARKWGRILTVGSSGVCQPIKDLAISNTLRSALIAWNKTFSDEVAASGITVNTLLPGRIQTERVNEIDQARAARTGVSQAQIVAQSTATIPARRYGSVTEFSATAAFLCSQGAAYITGSCIRVDGGLIRSTY</sequence>
<dbReference type="AlphaFoldDB" id="A0A4Q7EMJ4"/>
<dbReference type="SUPFAM" id="SSF51735">
    <property type="entry name" value="NAD(P)-binding Rossmann-fold domains"/>
    <property type="match status" value="1"/>
</dbReference>
<accession>A0A4Q7EMJ4</accession>
<dbReference type="PANTHER" id="PTHR42879:SF6">
    <property type="entry name" value="NADPH-DEPENDENT REDUCTASE BACG"/>
    <property type="match status" value="1"/>
</dbReference>